<sequence length="213" mass="23949">MDKMHESSGNTAEAPEKMHHGSDSPEEEDIPILVPGAPAMAMFVPLEENLFEPFDVPQNKSDRLRLSQQNIEKHTAAVEQNIRYIYEREHRRILQHANKLEATNGVFETTTGLMPGEEELIMEHVNAPIPHGADYNNRHLSTYAYPEIPGDLPPRQAALHWSLYNAGQALMQLGGYATHAQEIKNHYKAALERELAQDEASANHRQDGEPAQS</sequence>
<dbReference type="GeneID" id="85441581"/>
<keyword evidence="3" id="KW-1185">Reference proteome</keyword>
<proteinExistence type="predicted"/>
<comment type="caution">
    <text evidence="2">The sequence shown here is derived from an EMBL/GenBank/DDBJ whole genome shotgun (WGS) entry which is preliminary data.</text>
</comment>
<name>A0AAD8V7Q7_9PEZI</name>
<evidence type="ECO:0000256" key="1">
    <source>
        <dbReference type="SAM" id="MobiDB-lite"/>
    </source>
</evidence>
<evidence type="ECO:0000313" key="3">
    <source>
        <dbReference type="Proteomes" id="UP001230504"/>
    </source>
</evidence>
<dbReference type="RefSeq" id="XP_060416040.1">
    <property type="nucleotide sequence ID" value="XM_060557341.1"/>
</dbReference>
<dbReference type="AlphaFoldDB" id="A0AAD8V7Q7"/>
<feature type="compositionally biased region" description="Basic and acidic residues" evidence="1">
    <location>
        <begin position="14"/>
        <end position="23"/>
    </location>
</feature>
<reference evidence="2" key="1">
    <citation type="submission" date="2021-06" db="EMBL/GenBank/DDBJ databases">
        <title>Comparative genomics, transcriptomics and evolutionary studies reveal genomic signatures of adaptation to plant cell wall in hemibiotrophic fungi.</title>
        <authorList>
            <consortium name="DOE Joint Genome Institute"/>
            <person name="Baroncelli R."/>
            <person name="Diaz J.F."/>
            <person name="Benocci T."/>
            <person name="Peng M."/>
            <person name="Battaglia E."/>
            <person name="Haridas S."/>
            <person name="Andreopoulos W."/>
            <person name="Labutti K."/>
            <person name="Pangilinan J."/>
            <person name="Floch G.L."/>
            <person name="Makela M.R."/>
            <person name="Henrissat B."/>
            <person name="Grigoriev I.V."/>
            <person name="Crouch J.A."/>
            <person name="De Vries R.P."/>
            <person name="Sukno S.A."/>
            <person name="Thon M.R."/>
        </authorList>
    </citation>
    <scope>NUCLEOTIDE SEQUENCE</scope>
    <source>
        <strain evidence="2">CBS 125086</strain>
    </source>
</reference>
<evidence type="ECO:0000313" key="2">
    <source>
        <dbReference type="EMBL" id="KAK1594951.1"/>
    </source>
</evidence>
<dbReference type="Proteomes" id="UP001230504">
    <property type="component" value="Unassembled WGS sequence"/>
</dbReference>
<accession>A0AAD8V7Q7</accession>
<feature type="region of interest" description="Disordered" evidence="1">
    <location>
        <begin position="1"/>
        <end position="30"/>
    </location>
</feature>
<gene>
    <name evidence="2" type="ORF">LY79DRAFT_547620</name>
</gene>
<dbReference type="EMBL" id="JAHLJV010000017">
    <property type="protein sequence ID" value="KAK1594951.1"/>
    <property type="molecule type" value="Genomic_DNA"/>
</dbReference>
<organism evidence="2 3">
    <name type="scientific">Colletotrichum navitas</name>
    <dbReference type="NCBI Taxonomy" id="681940"/>
    <lineage>
        <taxon>Eukaryota</taxon>
        <taxon>Fungi</taxon>
        <taxon>Dikarya</taxon>
        <taxon>Ascomycota</taxon>
        <taxon>Pezizomycotina</taxon>
        <taxon>Sordariomycetes</taxon>
        <taxon>Hypocreomycetidae</taxon>
        <taxon>Glomerellales</taxon>
        <taxon>Glomerellaceae</taxon>
        <taxon>Colletotrichum</taxon>
        <taxon>Colletotrichum graminicola species complex</taxon>
    </lineage>
</organism>
<protein>
    <submittedName>
        <fullName evidence="2">Uncharacterized protein</fullName>
    </submittedName>
</protein>